<evidence type="ECO:0000256" key="2">
    <source>
        <dbReference type="SAM" id="SignalP"/>
    </source>
</evidence>
<protein>
    <submittedName>
        <fullName evidence="5">C-type lectin domain-containing protein</fullName>
    </submittedName>
</protein>
<keyword evidence="4" id="KW-1185">Reference proteome</keyword>
<dbReference type="InterPro" id="IPR016187">
    <property type="entry name" value="CTDL_fold"/>
</dbReference>
<accession>A0A1I7U1F8</accession>
<evidence type="ECO:0000259" key="3">
    <source>
        <dbReference type="SMART" id="SM00034"/>
    </source>
</evidence>
<dbReference type="AlphaFoldDB" id="A0A1I7U1F8"/>
<name>A0A1I7U1F8_9PELO</name>
<dbReference type="InterPro" id="IPR001304">
    <property type="entry name" value="C-type_lectin-like"/>
</dbReference>
<dbReference type="CDD" id="cd00037">
    <property type="entry name" value="CLECT"/>
    <property type="match status" value="1"/>
</dbReference>
<dbReference type="PANTHER" id="PTHR47517:SF2">
    <property type="entry name" value="C-TYPE LECTIN DOMAIN-CONTAINING PROTEIN"/>
    <property type="match status" value="1"/>
</dbReference>
<dbReference type="SUPFAM" id="SSF56436">
    <property type="entry name" value="C-type lectin-like"/>
    <property type="match status" value="1"/>
</dbReference>
<dbReference type="eggNOG" id="KOG4297">
    <property type="taxonomic scope" value="Eukaryota"/>
</dbReference>
<dbReference type="Gene3D" id="3.10.100.10">
    <property type="entry name" value="Mannose-Binding Protein A, subunit A"/>
    <property type="match status" value="1"/>
</dbReference>
<feature type="chain" id="PRO_5012995146" evidence="2">
    <location>
        <begin position="16"/>
        <end position="218"/>
    </location>
</feature>
<evidence type="ECO:0000313" key="4">
    <source>
        <dbReference type="Proteomes" id="UP000095282"/>
    </source>
</evidence>
<evidence type="ECO:0000256" key="1">
    <source>
        <dbReference type="SAM" id="MobiDB-lite"/>
    </source>
</evidence>
<dbReference type="Proteomes" id="UP000095282">
    <property type="component" value="Unplaced"/>
</dbReference>
<dbReference type="InterPro" id="IPR016186">
    <property type="entry name" value="C-type_lectin-like/link_sf"/>
</dbReference>
<reference evidence="5" key="1">
    <citation type="submission" date="2016-11" db="UniProtKB">
        <authorList>
            <consortium name="WormBaseParasite"/>
        </authorList>
    </citation>
    <scope>IDENTIFICATION</scope>
</reference>
<feature type="region of interest" description="Disordered" evidence="1">
    <location>
        <begin position="22"/>
        <end position="52"/>
    </location>
</feature>
<evidence type="ECO:0000313" key="5">
    <source>
        <dbReference type="WBParaSite" id="Csp11.Scaffold629.g13890.t1"/>
    </source>
</evidence>
<dbReference type="STRING" id="1561998.A0A1I7U1F8"/>
<sequence length="218" mass="24041">MNFLLLLSLIGITVAVYSGGRHFSSSEEYGRPSRPRPPNRPPSRPRPPPARGCESGWMTFNRPQGTWCVKVFWGPIIWNAAQNACGALGAKLTGLQDANERMQVANAGRALSLQYGGGLQEIIIDGIRRPECPRRNSCPKLTTFQWTDGHTTGTDGFYWPGQEPNAMFTPGRGLQSVIIMHISPRDGMIARYGYPHGSLDDAYFNGNHNMHACGKRPS</sequence>
<proteinExistence type="predicted"/>
<feature type="signal peptide" evidence="2">
    <location>
        <begin position="1"/>
        <end position="15"/>
    </location>
</feature>
<feature type="domain" description="C-type lectin" evidence="3">
    <location>
        <begin position="53"/>
        <end position="214"/>
    </location>
</feature>
<dbReference type="WBParaSite" id="Csp11.Scaffold629.g13890.t1">
    <property type="protein sequence ID" value="Csp11.Scaffold629.g13890.t1"/>
    <property type="gene ID" value="Csp11.Scaffold629.g13890"/>
</dbReference>
<keyword evidence="2" id="KW-0732">Signal</keyword>
<dbReference type="SMART" id="SM00034">
    <property type="entry name" value="CLECT"/>
    <property type="match status" value="1"/>
</dbReference>
<feature type="compositionally biased region" description="Pro residues" evidence="1">
    <location>
        <begin position="35"/>
        <end position="50"/>
    </location>
</feature>
<dbReference type="PANTHER" id="PTHR47517">
    <property type="entry name" value="C-TYPE LECTIN-RELATED"/>
    <property type="match status" value="1"/>
</dbReference>
<organism evidence="4 5">
    <name type="scientific">Caenorhabditis tropicalis</name>
    <dbReference type="NCBI Taxonomy" id="1561998"/>
    <lineage>
        <taxon>Eukaryota</taxon>
        <taxon>Metazoa</taxon>
        <taxon>Ecdysozoa</taxon>
        <taxon>Nematoda</taxon>
        <taxon>Chromadorea</taxon>
        <taxon>Rhabditida</taxon>
        <taxon>Rhabditina</taxon>
        <taxon>Rhabditomorpha</taxon>
        <taxon>Rhabditoidea</taxon>
        <taxon>Rhabditidae</taxon>
        <taxon>Peloderinae</taxon>
        <taxon>Caenorhabditis</taxon>
    </lineage>
</organism>